<evidence type="ECO:0000313" key="2">
    <source>
        <dbReference type="EMBL" id="KAK4492282.1"/>
    </source>
</evidence>
<dbReference type="PANTHER" id="PTHR48010">
    <property type="entry name" value="OS05G0588300 PROTEIN"/>
    <property type="match status" value="1"/>
</dbReference>
<dbReference type="Proteomes" id="UP001291926">
    <property type="component" value="Unassembled WGS sequence"/>
</dbReference>
<reference evidence="2 3" key="1">
    <citation type="journal article" date="2023" name="bioRxiv">
        <title>Genome report: Whole genome sequence and annotation of Penstemon davidsonii.</title>
        <authorList>
            <person name="Ostevik K.L."/>
            <person name="Alabady M."/>
            <person name="Zhang M."/>
            <person name="Rausher M.D."/>
        </authorList>
    </citation>
    <scope>NUCLEOTIDE SEQUENCE [LARGE SCALE GENOMIC DNA]</scope>
    <source>
        <strain evidence="2">DNT005</strain>
        <tissue evidence="2">Whole leaf</tissue>
    </source>
</reference>
<dbReference type="EMBL" id="JAYDYQ010001087">
    <property type="protein sequence ID" value="KAK4492282.1"/>
    <property type="molecule type" value="Genomic_DNA"/>
</dbReference>
<keyword evidence="3" id="KW-1185">Reference proteome</keyword>
<dbReference type="Pfam" id="PF07714">
    <property type="entry name" value="PK_Tyr_Ser-Thr"/>
    <property type="match status" value="1"/>
</dbReference>
<dbReference type="InterPro" id="IPR000719">
    <property type="entry name" value="Prot_kinase_dom"/>
</dbReference>
<dbReference type="InterPro" id="IPR050994">
    <property type="entry name" value="At_inactive_RLKs"/>
</dbReference>
<dbReference type="PROSITE" id="PS50011">
    <property type="entry name" value="PROTEIN_KINASE_DOM"/>
    <property type="match status" value="1"/>
</dbReference>
<sequence length="349" mass="39537">MTIGRGWWLAAVIRKEELWQLCHQHSRTPSLMSSFSSDFTSSSRLSSFSDAYFDYEHNLHSSKHHMALSFQDLVGTKIDLSQEGKETKLVFFKDSRVEFGLEELLTSSTYVLGEKIDSFWRTFVVCLRNDIIEKIVVKRFEIGNVAWDQLEKRIEIIGSINNDNVAKLWGYYLCDSGNRVILDSETRFKIAINVAKGLAHVHELCDGKFVHGNINASNIFINSQEYQCCLGDLGTVNFQITGYHSPEFSSRKKASQASDIYCFGVFLIELVSDRSPTLSSCMSCVARMPEQRAKIVDVVKMVVGIRSFVTGKGLRLSRVPAGVAFHTDWAQDPFPRSRIPSLLPLRPEE</sequence>
<dbReference type="SUPFAM" id="SSF56112">
    <property type="entry name" value="Protein kinase-like (PK-like)"/>
    <property type="match status" value="1"/>
</dbReference>
<dbReference type="Gene3D" id="1.10.510.10">
    <property type="entry name" value="Transferase(Phosphotransferase) domain 1"/>
    <property type="match status" value="1"/>
</dbReference>
<protein>
    <recommendedName>
        <fullName evidence="1">Protein kinase domain-containing protein</fullName>
    </recommendedName>
</protein>
<dbReference type="PANTHER" id="PTHR48010:SF1">
    <property type="entry name" value="PROTEIN KINASE DOMAIN-CONTAINING PROTEIN"/>
    <property type="match status" value="1"/>
</dbReference>
<feature type="domain" description="Protein kinase" evidence="1">
    <location>
        <begin position="1"/>
        <end position="349"/>
    </location>
</feature>
<gene>
    <name evidence="2" type="ORF">RD792_003085</name>
</gene>
<organism evidence="2 3">
    <name type="scientific">Penstemon davidsonii</name>
    <dbReference type="NCBI Taxonomy" id="160366"/>
    <lineage>
        <taxon>Eukaryota</taxon>
        <taxon>Viridiplantae</taxon>
        <taxon>Streptophyta</taxon>
        <taxon>Embryophyta</taxon>
        <taxon>Tracheophyta</taxon>
        <taxon>Spermatophyta</taxon>
        <taxon>Magnoliopsida</taxon>
        <taxon>eudicotyledons</taxon>
        <taxon>Gunneridae</taxon>
        <taxon>Pentapetalae</taxon>
        <taxon>asterids</taxon>
        <taxon>lamiids</taxon>
        <taxon>Lamiales</taxon>
        <taxon>Plantaginaceae</taxon>
        <taxon>Cheloneae</taxon>
        <taxon>Penstemon</taxon>
    </lineage>
</organism>
<name>A0ABR0DST5_9LAMI</name>
<evidence type="ECO:0000259" key="1">
    <source>
        <dbReference type="PROSITE" id="PS50011"/>
    </source>
</evidence>
<evidence type="ECO:0000313" key="3">
    <source>
        <dbReference type="Proteomes" id="UP001291926"/>
    </source>
</evidence>
<dbReference type="InterPro" id="IPR001245">
    <property type="entry name" value="Ser-Thr/Tyr_kinase_cat_dom"/>
</dbReference>
<accession>A0ABR0DST5</accession>
<dbReference type="InterPro" id="IPR011009">
    <property type="entry name" value="Kinase-like_dom_sf"/>
</dbReference>
<comment type="caution">
    <text evidence="2">The sequence shown here is derived from an EMBL/GenBank/DDBJ whole genome shotgun (WGS) entry which is preliminary data.</text>
</comment>
<proteinExistence type="predicted"/>